<gene>
    <name evidence="4" type="ORF">HMPREF3200_00409</name>
</gene>
<proteinExistence type="predicted"/>
<evidence type="ECO:0000259" key="3">
    <source>
        <dbReference type="Pfam" id="PF13514"/>
    </source>
</evidence>
<evidence type="ECO:0000313" key="4">
    <source>
        <dbReference type="EMBL" id="KWZ78928.1"/>
    </source>
</evidence>
<dbReference type="InterPro" id="IPR027417">
    <property type="entry name" value="P-loop_NTPase"/>
</dbReference>
<feature type="transmembrane region" description="Helical" evidence="2">
    <location>
        <begin position="310"/>
        <end position="342"/>
    </location>
</feature>
<keyword evidence="2" id="KW-0472">Membrane</keyword>
<dbReference type="Gene3D" id="3.40.50.300">
    <property type="entry name" value="P-loop containing nucleotide triphosphate hydrolases"/>
    <property type="match status" value="2"/>
</dbReference>
<evidence type="ECO:0000313" key="5">
    <source>
        <dbReference type="Proteomes" id="UP000070383"/>
    </source>
</evidence>
<name>A0A133KHC5_9FIRM</name>
<dbReference type="PANTHER" id="PTHR41259:SF1">
    <property type="entry name" value="DOUBLE-STRAND BREAK REPAIR RAD50 ATPASE, PUTATIVE-RELATED"/>
    <property type="match status" value="1"/>
</dbReference>
<comment type="caution">
    <text evidence="4">The sequence shown here is derived from an EMBL/GenBank/DDBJ whole genome shotgun (WGS) entry which is preliminary data.</text>
</comment>
<sequence length="617" mass="73217">MTEIFIKELYLLSFGKFEDKKIIFDRDFNLIYGKNESGKSTITAFIEGILYGFDEGKNRKSFSKKKEIYKPKLSYKYAGYGIFSKDGRDIKVTRNFEDGSYTMIDLSTNKEIQGKKSNINFPGEYLLGINYSLYKSYLSNFQSQKDDPKARENLLERLVNEDIDYNFSANKALEILDDRENKIGSDRAYTKVFYKTRLEIEELENKLYEIGGLKKTYRFDFEKLNKNKDELTNCKLRYDKLKKACDAYKNNRASENYRDYSKWTQHLYDINTKISDYQDVYGLDEKYLENLENEAKQAKNKSYFTNKWEFFSLIMICLGLGFFVNKYFYILAMALALTYFILLSKDKSVNNGEDLYDKYNKTRARYLRYKSLREEKDKVEEVIKILEKQDIKDSSLTNFDLDLDDFDIVKSEEDLDRMLEEISSLNKEIASQEKDLLRIEDKIKDELDLVERLNFLKKKFSDLEKTKKAILLSKNIIRQIVKENPSDFRRLNNRISSIIKEISKNAYESIVFDEKLRAKIRTSEGYYMALDQLSTGFFDQLNFALKLSLNEEVFADIFMIYDDAFINYDRQRLRNALFFLLDSSSKRQVIYFSCHEREKEIFDAEEIKINYIDVEDV</sequence>
<keyword evidence="2" id="KW-0812">Transmembrane</keyword>
<feature type="coiled-coil region" evidence="1">
    <location>
        <begin position="369"/>
        <end position="442"/>
    </location>
</feature>
<feature type="domain" description="YhaN AAA" evidence="3">
    <location>
        <begin position="6"/>
        <end position="61"/>
    </location>
</feature>
<dbReference type="SUPFAM" id="SSF52540">
    <property type="entry name" value="P-loop containing nucleoside triphosphate hydrolases"/>
    <property type="match status" value="1"/>
</dbReference>
<dbReference type="STRING" id="33036.HMPREF3200_00409"/>
<dbReference type="EMBL" id="LRPM01000010">
    <property type="protein sequence ID" value="KWZ78928.1"/>
    <property type="molecule type" value="Genomic_DNA"/>
</dbReference>
<accession>A0A133KHC5</accession>
<evidence type="ECO:0000256" key="1">
    <source>
        <dbReference type="SAM" id="Coils"/>
    </source>
</evidence>
<dbReference type="InterPro" id="IPR038734">
    <property type="entry name" value="YhaN_AAA"/>
</dbReference>
<dbReference type="PANTHER" id="PTHR41259">
    <property type="entry name" value="DOUBLE-STRAND BREAK REPAIR RAD50 ATPASE, PUTATIVE-RELATED"/>
    <property type="match status" value="1"/>
</dbReference>
<feature type="coiled-coil region" evidence="1">
    <location>
        <begin position="224"/>
        <end position="251"/>
    </location>
</feature>
<keyword evidence="1" id="KW-0175">Coiled coil</keyword>
<dbReference type="RefSeq" id="WP_060929030.1">
    <property type="nucleotide sequence ID" value="NZ_KQ955253.1"/>
</dbReference>
<keyword evidence="2" id="KW-1133">Transmembrane helix</keyword>
<dbReference type="AlphaFoldDB" id="A0A133KHC5"/>
<dbReference type="Proteomes" id="UP000070383">
    <property type="component" value="Unassembled WGS sequence"/>
</dbReference>
<reference evidence="5" key="1">
    <citation type="submission" date="2016-01" db="EMBL/GenBank/DDBJ databases">
        <authorList>
            <person name="Mitreva M."/>
            <person name="Pepin K.H."/>
            <person name="Mihindukulasuriya K.A."/>
            <person name="Fulton R."/>
            <person name="Fronick C."/>
            <person name="O'Laughlin M."/>
            <person name="Miner T."/>
            <person name="Herter B."/>
            <person name="Rosa B.A."/>
            <person name="Cordes M."/>
            <person name="Tomlinson C."/>
            <person name="Wollam A."/>
            <person name="Palsikar V.B."/>
            <person name="Mardis E.R."/>
            <person name="Wilson R.K."/>
        </authorList>
    </citation>
    <scope>NUCLEOTIDE SEQUENCE [LARGE SCALE GENOMIC DNA]</scope>
    <source>
        <strain evidence="5">MJR8151</strain>
    </source>
</reference>
<dbReference type="PATRIC" id="fig|33036.3.peg.409"/>
<organism evidence="4 5">
    <name type="scientific">Anaerococcus tetradius</name>
    <dbReference type="NCBI Taxonomy" id="33036"/>
    <lineage>
        <taxon>Bacteria</taxon>
        <taxon>Bacillati</taxon>
        <taxon>Bacillota</taxon>
        <taxon>Tissierellia</taxon>
        <taxon>Tissierellales</taxon>
        <taxon>Peptoniphilaceae</taxon>
        <taxon>Anaerococcus</taxon>
    </lineage>
</organism>
<dbReference type="Pfam" id="PF13514">
    <property type="entry name" value="AAA_27"/>
    <property type="match status" value="1"/>
</dbReference>
<evidence type="ECO:0000256" key="2">
    <source>
        <dbReference type="SAM" id="Phobius"/>
    </source>
</evidence>
<keyword evidence="5" id="KW-1185">Reference proteome</keyword>
<protein>
    <recommendedName>
        <fullName evidence="3">YhaN AAA domain-containing protein</fullName>
    </recommendedName>
</protein>
<dbReference type="OrthoDB" id="9764467at2"/>